<dbReference type="SUPFAM" id="SSF49590">
    <property type="entry name" value="PHL pollen allergen"/>
    <property type="match status" value="1"/>
</dbReference>
<dbReference type="AlphaFoldDB" id="A0A8B8DMT4"/>
<dbReference type="Proteomes" id="UP000694844">
    <property type="component" value="Chromosome 4"/>
</dbReference>
<gene>
    <name evidence="4" type="primary">LOC111128005</name>
</gene>
<dbReference type="OrthoDB" id="6068097at2759"/>
<organism evidence="3 4">
    <name type="scientific">Crassostrea virginica</name>
    <name type="common">Eastern oyster</name>
    <dbReference type="NCBI Taxonomy" id="6565"/>
    <lineage>
        <taxon>Eukaryota</taxon>
        <taxon>Metazoa</taxon>
        <taxon>Spiralia</taxon>
        <taxon>Lophotrochozoa</taxon>
        <taxon>Mollusca</taxon>
        <taxon>Bivalvia</taxon>
        <taxon>Autobranchia</taxon>
        <taxon>Pteriomorphia</taxon>
        <taxon>Ostreida</taxon>
        <taxon>Ostreoidea</taxon>
        <taxon>Ostreidae</taxon>
        <taxon>Crassostrea</taxon>
    </lineage>
</organism>
<dbReference type="Gene3D" id="2.60.40.760">
    <property type="entry name" value="Expansin, cellulose-binding-like domain"/>
    <property type="match status" value="1"/>
</dbReference>
<feature type="signal peptide" evidence="2">
    <location>
        <begin position="1"/>
        <end position="15"/>
    </location>
</feature>
<keyword evidence="3" id="KW-1185">Reference proteome</keyword>
<protein>
    <submittedName>
        <fullName evidence="4">Uncharacterized protein LOC111128005 isoform X2</fullName>
    </submittedName>
</protein>
<feature type="chain" id="PRO_5034827728" evidence="2">
    <location>
        <begin position="16"/>
        <end position="241"/>
    </location>
</feature>
<evidence type="ECO:0000256" key="1">
    <source>
        <dbReference type="ARBA" id="ARBA00022729"/>
    </source>
</evidence>
<name>A0A8B8DMT4_CRAVI</name>
<dbReference type="InterPro" id="IPR051477">
    <property type="entry name" value="Expansin_CellWall"/>
</dbReference>
<dbReference type="Gene3D" id="2.40.40.10">
    <property type="entry name" value="RlpA-like domain"/>
    <property type="match status" value="1"/>
</dbReference>
<sequence length="241" mass="26399">MTIFILLTFVGLLEAVKHQGILNLYHHKYTGDGTYYGTGLGGTCSYSPPSMPPVSQHINKLVALNAPQFFGSLSCGMCFRVHGTGQGAGNDPITGTFTAFVKDLCPECHAGALDLAENGDGRWRIEIQAIQCPVGNGKIEYKFQGSNPWYLKLQIRNARIPATTVEMYQPKSRRWSALHHTTDGFWVFGSDPVDKPVVTPFHVRLTAANGDVVEDHIPSLANDVVIHGDGVQFQLDHSLPH</sequence>
<dbReference type="PANTHER" id="PTHR31836">
    <property type="match status" value="1"/>
</dbReference>
<reference evidence="4" key="1">
    <citation type="submission" date="2025-08" db="UniProtKB">
        <authorList>
            <consortium name="RefSeq"/>
        </authorList>
    </citation>
    <scope>IDENTIFICATION</scope>
    <source>
        <tissue evidence="4">Whole sample</tissue>
    </source>
</reference>
<evidence type="ECO:0000313" key="3">
    <source>
        <dbReference type="Proteomes" id="UP000694844"/>
    </source>
</evidence>
<evidence type="ECO:0000256" key="2">
    <source>
        <dbReference type="SAM" id="SignalP"/>
    </source>
</evidence>
<evidence type="ECO:0000313" key="4">
    <source>
        <dbReference type="RefSeq" id="XP_022329080.1"/>
    </source>
</evidence>
<dbReference type="InterPro" id="IPR036749">
    <property type="entry name" value="Expansin_CBD_sf"/>
</dbReference>
<dbReference type="InterPro" id="IPR036908">
    <property type="entry name" value="RlpA-like_sf"/>
</dbReference>
<dbReference type="SUPFAM" id="SSF50685">
    <property type="entry name" value="Barwin-like endoglucanases"/>
    <property type="match status" value="1"/>
</dbReference>
<dbReference type="PANTHER" id="PTHR31836:SF21">
    <property type="entry name" value="EXPANSIN-LIKE PROTEIN 7"/>
    <property type="match status" value="1"/>
</dbReference>
<dbReference type="GeneID" id="111128005"/>
<dbReference type="RefSeq" id="XP_022329080.1">
    <property type="nucleotide sequence ID" value="XM_022473372.1"/>
</dbReference>
<proteinExistence type="predicted"/>
<keyword evidence="1 2" id="KW-0732">Signal</keyword>
<dbReference type="CDD" id="cd22271">
    <property type="entry name" value="DPBB_EXP_N-like"/>
    <property type="match status" value="1"/>
</dbReference>
<accession>A0A8B8DMT4</accession>